<dbReference type="Gene3D" id="3.20.180.10">
    <property type="entry name" value="PNP-oxidase-like"/>
    <property type="match status" value="1"/>
</dbReference>
<dbReference type="OrthoDB" id="1873930at2759"/>
<evidence type="ECO:0000313" key="1">
    <source>
        <dbReference type="EMBL" id="KAG6735311.1"/>
    </source>
</evidence>
<dbReference type="PANTHER" id="PTHR13343">
    <property type="entry name" value="CREG1 PROTEIN"/>
    <property type="match status" value="1"/>
</dbReference>
<comment type="caution">
    <text evidence="1">The sequence shown here is derived from an EMBL/GenBank/DDBJ whole genome shotgun (WGS) entry which is preliminary data.</text>
</comment>
<protein>
    <submittedName>
        <fullName evidence="1">Uncharacterized protein</fullName>
    </submittedName>
</protein>
<dbReference type="Proteomes" id="UP000886885">
    <property type="component" value="Unassembled WGS sequence"/>
</dbReference>
<organism evidence="1 2">
    <name type="scientific">Populus tomentosa</name>
    <name type="common">Chinese white poplar</name>
    <dbReference type="NCBI Taxonomy" id="118781"/>
    <lineage>
        <taxon>Eukaryota</taxon>
        <taxon>Viridiplantae</taxon>
        <taxon>Streptophyta</taxon>
        <taxon>Embryophyta</taxon>
        <taxon>Tracheophyta</taxon>
        <taxon>Spermatophyta</taxon>
        <taxon>Magnoliopsida</taxon>
        <taxon>eudicotyledons</taxon>
        <taxon>Gunneridae</taxon>
        <taxon>Pentapetalae</taxon>
        <taxon>rosids</taxon>
        <taxon>fabids</taxon>
        <taxon>Malpighiales</taxon>
        <taxon>Salicaceae</taxon>
        <taxon>Saliceae</taxon>
        <taxon>Populus</taxon>
    </lineage>
</organism>
<sequence length="126" mass="14073">MGTVNKDEILKEVGKEWDESGGEESFDISEISFDISRLLDSPDLGVLAIGLGRIDILRGANFVGIDSLGMDVRIFSGVEARTHRFPFKVRATCEVAAQKQMHQLLFPRSRRKKFISNEDELGDSKS</sequence>
<name>A0A8X7XNC7_POPTO</name>
<accession>A0A8X7XNC7</accession>
<dbReference type="EMBL" id="JAAWWB010002284">
    <property type="protein sequence ID" value="KAG6735311.1"/>
    <property type="molecule type" value="Genomic_DNA"/>
</dbReference>
<dbReference type="AlphaFoldDB" id="A0A8X7XNC7"/>
<keyword evidence="2" id="KW-1185">Reference proteome</keyword>
<dbReference type="InterPro" id="IPR037119">
    <property type="entry name" value="Haem_oxidase_HugZ-like_sf"/>
</dbReference>
<gene>
    <name evidence="1" type="ORF">POTOM_062126</name>
</gene>
<evidence type="ECO:0000313" key="2">
    <source>
        <dbReference type="Proteomes" id="UP000886885"/>
    </source>
</evidence>
<proteinExistence type="predicted"/>
<dbReference type="PANTHER" id="PTHR13343:SF18">
    <property type="entry name" value="PENTATRICOPEPTIDE REPEAT (PPR) SUPERFAMILY PROTEIN"/>
    <property type="match status" value="1"/>
</dbReference>
<reference evidence="1" key="1">
    <citation type="journal article" date="2020" name="bioRxiv">
        <title>Hybrid origin of Populus tomentosa Carr. identified through genome sequencing and phylogenomic analysis.</title>
        <authorList>
            <person name="An X."/>
            <person name="Gao K."/>
            <person name="Chen Z."/>
            <person name="Li J."/>
            <person name="Yang X."/>
            <person name="Yang X."/>
            <person name="Zhou J."/>
            <person name="Guo T."/>
            <person name="Zhao T."/>
            <person name="Huang S."/>
            <person name="Miao D."/>
            <person name="Khan W.U."/>
            <person name="Rao P."/>
            <person name="Ye M."/>
            <person name="Lei B."/>
            <person name="Liao W."/>
            <person name="Wang J."/>
            <person name="Ji L."/>
            <person name="Li Y."/>
            <person name="Guo B."/>
            <person name="Mustafa N.S."/>
            <person name="Li S."/>
            <person name="Yun Q."/>
            <person name="Keller S.R."/>
            <person name="Mao J."/>
            <person name="Zhang R."/>
            <person name="Strauss S.H."/>
        </authorList>
    </citation>
    <scope>NUCLEOTIDE SEQUENCE</scope>
    <source>
        <strain evidence="1">GM15</strain>
        <tissue evidence="1">Leaf</tissue>
    </source>
</reference>